<protein>
    <submittedName>
        <fullName evidence="4">UDP-glycosyltransferase 82A1-like isoform X1</fullName>
    </submittedName>
</protein>
<evidence type="ECO:0000256" key="2">
    <source>
        <dbReference type="ARBA" id="ARBA00022676"/>
    </source>
</evidence>
<dbReference type="OrthoDB" id="5835829at2759"/>
<dbReference type="AlphaFoldDB" id="A0A6P6AYV2"/>
<dbReference type="Gene3D" id="3.40.50.2000">
    <property type="entry name" value="Glycogen Phosphorylase B"/>
    <property type="match status" value="1"/>
</dbReference>
<gene>
    <name evidence="4" type="primary">LOC111313550</name>
</gene>
<dbReference type="SUPFAM" id="SSF53756">
    <property type="entry name" value="UDP-Glycosyltransferase/glycogen phosphorylase"/>
    <property type="match status" value="1"/>
</dbReference>
<dbReference type="RefSeq" id="XP_022769965.1">
    <property type="nucleotide sequence ID" value="XM_022914230.1"/>
</dbReference>
<dbReference type="Proteomes" id="UP000515121">
    <property type="component" value="Unplaced"/>
</dbReference>
<dbReference type="GO" id="GO:0080043">
    <property type="term" value="F:quercetin 3-O-glucosyltransferase activity"/>
    <property type="evidence" value="ECO:0007669"/>
    <property type="project" value="TreeGrafter"/>
</dbReference>
<dbReference type="GeneID" id="111313550"/>
<sequence length="223" mass="25260">MRAKCTPKKPQIILVPYPTQGHVTPMLKLGLACLNHGFQPIIVTPEFIHHRIVANMDHKDEVRFLSIPDGLDEEGPHDFFAIEKAMENIMPIHLESLIHKVDAEEEGDGEVVCMVIDLLASWAIQVANRCRIPAAGFWPAMEATYRLITVIPDMIQSDLISDTGCPQHPGAIVFSRSSQALLSTEDLPWLIGTQASRKARFKFWYRTLERSRTLRWLLVNPFP</sequence>
<dbReference type="GO" id="GO:0080044">
    <property type="term" value="F:quercetin 7-O-glucosyltransferase activity"/>
    <property type="evidence" value="ECO:0007669"/>
    <property type="project" value="TreeGrafter"/>
</dbReference>
<accession>A0A6P6AYV2</accession>
<dbReference type="PANTHER" id="PTHR11926">
    <property type="entry name" value="GLUCOSYL/GLUCURONOSYL TRANSFERASES"/>
    <property type="match status" value="1"/>
</dbReference>
<dbReference type="PANTHER" id="PTHR11926:SF1402">
    <property type="entry name" value="GLYCOSYLTRANSFERASE"/>
    <property type="match status" value="1"/>
</dbReference>
<evidence type="ECO:0000313" key="3">
    <source>
        <dbReference type="Proteomes" id="UP000515121"/>
    </source>
</evidence>
<dbReference type="KEGG" id="dzi:111313550"/>
<organism evidence="3 4">
    <name type="scientific">Durio zibethinus</name>
    <name type="common">Durian</name>
    <dbReference type="NCBI Taxonomy" id="66656"/>
    <lineage>
        <taxon>Eukaryota</taxon>
        <taxon>Viridiplantae</taxon>
        <taxon>Streptophyta</taxon>
        <taxon>Embryophyta</taxon>
        <taxon>Tracheophyta</taxon>
        <taxon>Spermatophyta</taxon>
        <taxon>Magnoliopsida</taxon>
        <taxon>eudicotyledons</taxon>
        <taxon>Gunneridae</taxon>
        <taxon>Pentapetalae</taxon>
        <taxon>rosids</taxon>
        <taxon>malvids</taxon>
        <taxon>Malvales</taxon>
        <taxon>Malvaceae</taxon>
        <taxon>Helicteroideae</taxon>
        <taxon>Durio</taxon>
    </lineage>
</organism>
<name>A0A6P6AYV2_DURZI</name>
<comment type="similarity">
    <text evidence="1">Belongs to the UDP-glycosyltransferase family.</text>
</comment>
<keyword evidence="2" id="KW-0808">Transferase</keyword>
<keyword evidence="3" id="KW-1185">Reference proteome</keyword>
<evidence type="ECO:0000313" key="4">
    <source>
        <dbReference type="RefSeq" id="XP_022769965.1"/>
    </source>
</evidence>
<keyword evidence="2" id="KW-0328">Glycosyltransferase</keyword>
<reference evidence="4" key="1">
    <citation type="submission" date="2025-08" db="UniProtKB">
        <authorList>
            <consortium name="RefSeq"/>
        </authorList>
    </citation>
    <scope>IDENTIFICATION</scope>
    <source>
        <tissue evidence="4">Fruit stalk</tissue>
    </source>
</reference>
<evidence type="ECO:0000256" key="1">
    <source>
        <dbReference type="ARBA" id="ARBA00009995"/>
    </source>
</evidence>
<proteinExistence type="inferred from homology"/>